<reference evidence="3" key="1">
    <citation type="journal article" date="2021" name="Int. J. Syst. Evol. Microbiol.">
        <title>Actinocatenispora comari sp. nov., an endophytic actinomycete isolated from aerial parts of Comarum salesowianum.</title>
        <authorList>
            <person name="Oyunbileg N."/>
            <person name="Iizaka Y."/>
            <person name="Hamada M."/>
            <person name="Davaapurev B.O."/>
            <person name="Fukumoto A."/>
            <person name="Tsetseg B."/>
            <person name="Kato F."/>
            <person name="Tamura T."/>
            <person name="Batkhuu J."/>
            <person name="Anzai Y."/>
        </authorList>
    </citation>
    <scope>NUCLEOTIDE SEQUENCE [LARGE SCALE GENOMIC DNA]</scope>
    <source>
        <strain evidence="3">NUM-2625</strain>
    </source>
</reference>
<gene>
    <name evidence="2" type="ORF">NUM_07190</name>
</gene>
<evidence type="ECO:0000313" key="2">
    <source>
        <dbReference type="EMBL" id="GIL25464.1"/>
    </source>
</evidence>
<accession>A0A8J4ELC7</accession>
<organism evidence="2 3">
    <name type="scientific">Actinocatenispora comari</name>
    <dbReference type="NCBI Taxonomy" id="2807577"/>
    <lineage>
        <taxon>Bacteria</taxon>
        <taxon>Bacillati</taxon>
        <taxon>Actinomycetota</taxon>
        <taxon>Actinomycetes</taxon>
        <taxon>Micromonosporales</taxon>
        <taxon>Micromonosporaceae</taxon>
        <taxon>Actinocatenispora</taxon>
    </lineage>
</organism>
<proteinExistence type="predicted"/>
<evidence type="ECO:0000256" key="1">
    <source>
        <dbReference type="SAM" id="Phobius"/>
    </source>
</evidence>
<protein>
    <submittedName>
        <fullName evidence="2">Uncharacterized protein</fullName>
    </submittedName>
</protein>
<dbReference type="AlphaFoldDB" id="A0A8J4ELC7"/>
<keyword evidence="1" id="KW-0472">Membrane</keyword>
<evidence type="ECO:0000313" key="3">
    <source>
        <dbReference type="Proteomes" id="UP000614996"/>
    </source>
</evidence>
<sequence>MALGSLAMGVGGGIYTCLHVSLLLGLTLLIAGCLIGIVGVASLIRRVALGDALARRKSSGADEE</sequence>
<comment type="caution">
    <text evidence="2">The sequence shown here is derived from an EMBL/GenBank/DDBJ whole genome shotgun (WGS) entry which is preliminary data.</text>
</comment>
<keyword evidence="1" id="KW-0812">Transmembrane</keyword>
<keyword evidence="1" id="KW-1133">Transmembrane helix</keyword>
<name>A0A8J4ELC7_9ACTN</name>
<keyword evidence="3" id="KW-1185">Reference proteome</keyword>
<dbReference type="Proteomes" id="UP000614996">
    <property type="component" value="Unassembled WGS sequence"/>
</dbReference>
<dbReference type="EMBL" id="BOPO01000006">
    <property type="protein sequence ID" value="GIL25464.1"/>
    <property type="molecule type" value="Genomic_DNA"/>
</dbReference>
<feature type="transmembrane region" description="Helical" evidence="1">
    <location>
        <begin position="20"/>
        <end position="44"/>
    </location>
</feature>